<dbReference type="SUPFAM" id="SSF158446">
    <property type="entry name" value="IVS-encoded protein-like"/>
    <property type="match status" value="1"/>
</dbReference>
<dbReference type="InterPro" id="IPR036583">
    <property type="entry name" value="23S_rRNA_IVS_sf"/>
</dbReference>
<name>A0A6C2UPB4_9BACT</name>
<evidence type="ECO:0000313" key="1">
    <source>
        <dbReference type="EMBL" id="VGO21783.1"/>
    </source>
</evidence>
<dbReference type="PANTHER" id="PTHR38471">
    <property type="entry name" value="FOUR HELIX BUNDLE PROTEIN"/>
    <property type="match status" value="1"/>
</dbReference>
<evidence type="ECO:0000313" key="2">
    <source>
        <dbReference type="Proteomes" id="UP000346198"/>
    </source>
</evidence>
<dbReference type="Proteomes" id="UP000346198">
    <property type="component" value="Unassembled WGS sequence"/>
</dbReference>
<dbReference type="Pfam" id="PF05635">
    <property type="entry name" value="23S_rRNA_IVP"/>
    <property type="match status" value="1"/>
</dbReference>
<dbReference type="RefSeq" id="WP_136063220.1">
    <property type="nucleotide sequence ID" value="NZ_CAAHFH010000002.1"/>
</dbReference>
<evidence type="ECO:0008006" key="3">
    <source>
        <dbReference type="Google" id="ProtNLM"/>
    </source>
</evidence>
<accession>A0A6C2UPB4</accession>
<sequence length="122" mass="13851">MEKAKRFEDLWIWQQARELVKEVYSDFGPGSSASRDYGFKDRIQRASVSVMNNIAEGFERYSNAELARFLDIAKGSCGEVRRLYYTAEDLNYLSSETADQRRTVAKKISGGIASLATHVRSN</sequence>
<dbReference type="NCBIfam" id="TIGR02436">
    <property type="entry name" value="four helix bundle protein"/>
    <property type="match status" value="1"/>
</dbReference>
<proteinExistence type="predicted"/>
<dbReference type="PANTHER" id="PTHR38471:SF2">
    <property type="entry name" value="FOUR HELIX BUNDLE PROTEIN"/>
    <property type="match status" value="1"/>
</dbReference>
<dbReference type="AlphaFoldDB" id="A0A6C2UPB4"/>
<gene>
    <name evidence="1" type="ORF">SCARR_03860</name>
</gene>
<reference evidence="1 2" key="1">
    <citation type="submission" date="2019-04" db="EMBL/GenBank/DDBJ databases">
        <authorList>
            <person name="Van Vliet M D."/>
        </authorList>
    </citation>
    <scope>NUCLEOTIDE SEQUENCE [LARGE SCALE GENOMIC DNA]</scope>
    <source>
        <strain evidence="1 2">F21</strain>
    </source>
</reference>
<keyword evidence="2" id="KW-1185">Reference proteome</keyword>
<organism evidence="1 2">
    <name type="scientific">Pontiella sulfatireligans</name>
    <dbReference type="NCBI Taxonomy" id="2750658"/>
    <lineage>
        <taxon>Bacteria</taxon>
        <taxon>Pseudomonadati</taxon>
        <taxon>Kiritimatiellota</taxon>
        <taxon>Kiritimatiellia</taxon>
        <taxon>Kiritimatiellales</taxon>
        <taxon>Pontiellaceae</taxon>
        <taxon>Pontiella</taxon>
    </lineage>
</organism>
<dbReference type="Gene3D" id="1.20.1440.60">
    <property type="entry name" value="23S rRNA-intervening sequence"/>
    <property type="match status" value="1"/>
</dbReference>
<protein>
    <recommendedName>
        <fullName evidence="3">Four helix bundle protein</fullName>
    </recommendedName>
</protein>
<dbReference type="CDD" id="cd16377">
    <property type="entry name" value="23S_rRNA_IVP_like"/>
    <property type="match status" value="1"/>
</dbReference>
<dbReference type="InterPro" id="IPR012657">
    <property type="entry name" value="23S_rRNA-intervening_sequence"/>
</dbReference>
<dbReference type="EMBL" id="CAAHFH010000002">
    <property type="protein sequence ID" value="VGO21783.1"/>
    <property type="molecule type" value="Genomic_DNA"/>
</dbReference>